<evidence type="ECO:0000313" key="3">
    <source>
        <dbReference type="Proteomes" id="UP000077037"/>
    </source>
</evidence>
<feature type="region of interest" description="Disordered" evidence="1">
    <location>
        <begin position="155"/>
        <end position="182"/>
    </location>
</feature>
<organism evidence="2 3">
    <name type="scientific">Bordetella ansorpii</name>
    <dbReference type="NCBI Taxonomy" id="288768"/>
    <lineage>
        <taxon>Bacteria</taxon>
        <taxon>Pseudomonadati</taxon>
        <taxon>Pseudomonadota</taxon>
        <taxon>Betaproteobacteria</taxon>
        <taxon>Burkholderiales</taxon>
        <taxon>Alcaligenaceae</taxon>
        <taxon>Bordetella</taxon>
    </lineage>
</organism>
<name>A0A157QN68_9BORD</name>
<protein>
    <submittedName>
        <fullName evidence="2">Predicted transcriptional regulators containing the CopG/Arc/MetJ DNA-binding domain</fullName>
    </submittedName>
</protein>
<proteinExistence type="predicted"/>
<dbReference type="AlphaFoldDB" id="A0A157QN68"/>
<accession>A0A157QN68</accession>
<evidence type="ECO:0000256" key="1">
    <source>
        <dbReference type="SAM" id="MobiDB-lite"/>
    </source>
</evidence>
<gene>
    <name evidence="2" type="ORF">SAMEA1982600_03791</name>
</gene>
<dbReference type="GO" id="GO:0003677">
    <property type="term" value="F:DNA binding"/>
    <property type="evidence" value="ECO:0007669"/>
    <property type="project" value="UniProtKB-KW"/>
</dbReference>
<dbReference type="EMBL" id="FKBS01000025">
    <property type="protein sequence ID" value="SAI47313.1"/>
    <property type="molecule type" value="Genomic_DNA"/>
</dbReference>
<dbReference type="OrthoDB" id="5572968at2"/>
<dbReference type="Pfam" id="PF06666">
    <property type="entry name" value="DUF1173"/>
    <property type="match status" value="1"/>
</dbReference>
<dbReference type="Proteomes" id="UP000077037">
    <property type="component" value="Unassembled WGS sequence"/>
</dbReference>
<keyword evidence="2" id="KW-0238">DNA-binding</keyword>
<sequence length="458" mass="50551">MHTSEPAFHERSGPNVSVGAPYTGAFQIESNMMDGKLYPAVIEQKGGTKTYSAAFQRGSEFAQGWKSVLQQNYGKATVTCSCSGTGNKRLSIRCRADADTYHLARFPGTGPHHATDCVYWHADPASSGLGAYQQGVVHETDDGEWRIRLRHGLQRRTPGQADDEDAPAQAAQPSPGGRGAKQPSMKLLGLLHFVWTQAGFNRWSPKMAGKRNLGIVHHHLLDASNSILTGRNRLSRFLLVATPQANSAQAKHNRSTAEAASKQSRRLVVIAPLARHQEKAEGGATLPIASFHGIPHLAVTPLIWSDLNQRFGAELNAWRKGARTIAVFQTDVPDLVNGIMRAAVLDIALMRVTSEWIPVDSTYEAQAADWLVAQGRRFEKPLRFDADSEHTFPDFWLADAGRDFPMEVWGRSDPDYLRHRADKVQYYDAKYDVGGWWSWDASVGQAFPALPAVSSPYR</sequence>
<evidence type="ECO:0000313" key="2">
    <source>
        <dbReference type="EMBL" id="SAI47313.1"/>
    </source>
</evidence>
<dbReference type="InterPro" id="IPR009553">
    <property type="entry name" value="DUF1173"/>
</dbReference>
<reference evidence="2 3" key="1">
    <citation type="submission" date="2016-03" db="EMBL/GenBank/DDBJ databases">
        <authorList>
            <consortium name="Pathogen Informatics"/>
        </authorList>
    </citation>
    <scope>NUCLEOTIDE SEQUENCE [LARGE SCALE GENOMIC DNA]</scope>
    <source>
        <strain evidence="2 3">NCTC13364</strain>
    </source>
</reference>